<evidence type="ECO:0000259" key="7">
    <source>
        <dbReference type="PROSITE" id="PS50110"/>
    </source>
</evidence>
<comment type="catalytic activity">
    <reaction evidence="1">
        <text>ATP + protein L-histidine = ADP + protein N-phospho-L-histidine.</text>
        <dbReference type="EC" id="2.7.13.3"/>
    </reaction>
</comment>
<evidence type="ECO:0000313" key="9">
    <source>
        <dbReference type="Proteomes" id="UP000251800"/>
    </source>
</evidence>
<dbReference type="SUPFAM" id="SSF52172">
    <property type="entry name" value="CheY-like"/>
    <property type="match status" value="1"/>
</dbReference>
<dbReference type="AlphaFoldDB" id="A0A363ULP0"/>
<dbReference type="FunFam" id="3.30.565.10:FF:000010">
    <property type="entry name" value="Sensor histidine kinase RcsC"/>
    <property type="match status" value="1"/>
</dbReference>
<proteinExistence type="predicted"/>
<dbReference type="InterPro" id="IPR003661">
    <property type="entry name" value="HisK_dim/P_dom"/>
</dbReference>
<dbReference type="CDD" id="cd16922">
    <property type="entry name" value="HATPase_EvgS-ArcB-TorS-like"/>
    <property type="match status" value="1"/>
</dbReference>
<evidence type="ECO:0000256" key="5">
    <source>
        <dbReference type="PROSITE-ProRule" id="PRU00169"/>
    </source>
</evidence>
<evidence type="ECO:0000256" key="1">
    <source>
        <dbReference type="ARBA" id="ARBA00000085"/>
    </source>
</evidence>
<dbReference type="SUPFAM" id="SSF55874">
    <property type="entry name" value="ATPase domain of HSP90 chaperone/DNA topoisomerase II/histidine kinase"/>
    <property type="match status" value="1"/>
</dbReference>
<feature type="domain" description="Response regulatory" evidence="7">
    <location>
        <begin position="327"/>
        <end position="443"/>
    </location>
</feature>
<dbReference type="InterPro" id="IPR004358">
    <property type="entry name" value="Sig_transdc_His_kin-like_C"/>
</dbReference>
<accession>A0A363ULP0</accession>
<name>A0A363ULP0_9GAMM</name>
<protein>
    <recommendedName>
        <fullName evidence="2">histidine kinase</fullName>
        <ecNumber evidence="2">2.7.13.3</ecNumber>
    </recommendedName>
</protein>
<dbReference type="Pfam" id="PF00512">
    <property type="entry name" value="HisKA"/>
    <property type="match status" value="1"/>
</dbReference>
<dbReference type="Pfam" id="PF02518">
    <property type="entry name" value="HATPase_c"/>
    <property type="match status" value="1"/>
</dbReference>
<dbReference type="EC" id="2.7.13.3" evidence="2"/>
<dbReference type="SMART" id="SM00448">
    <property type="entry name" value="REC"/>
    <property type="match status" value="1"/>
</dbReference>
<dbReference type="InterPro" id="IPR001789">
    <property type="entry name" value="Sig_transdc_resp-reg_receiver"/>
</dbReference>
<dbReference type="InterPro" id="IPR036890">
    <property type="entry name" value="HATPase_C_sf"/>
</dbReference>
<dbReference type="Gene3D" id="3.40.50.2300">
    <property type="match status" value="1"/>
</dbReference>
<dbReference type="Gene3D" id="3.30.565.10">
    <property type="entry name" value="Histidine kinase-like ATPase, C-terminal domain"/>
    <property type="match status" value="1"/>
</dbReference>
<feature type="modified residue" description="4-aspartylphosphate" evidence="5">
    <location>
        <position position="376"/>
    </location>
</feature>
<keyword evidence="9" id="KW-1185">Reference proteome</keyword>
<evidence type="ECO:0000256" key="4">
    <source>
        <dbReference type="ARBA" id="ARBA00023012"/>
    </source>
</evidence>
<dbReference type="CDD" id="cd00082">
    <property type="entry name" value="HisKA"/>
    <property type="match status" value="1"/>
</dbReference>
<evidence type="ECO:0000256" key="2">
    <source>
        <dbReference type="ARBA" id="ARBA00012438"/>
    </source>
</evidence>
<sequence>MPELADPSRLARRAERERQARKLAESLLEDKSHELYAANQALRAQTERLDQLVEARTRELQAALERAEAASRAQREFLATVSHEIRTPLQALLGISELLRSSPLGEEQREWARLLHSGGLNLKQLVDDILDLAKVEAGQLTLEPRPASLPKELNATLALFRQRATDKHLALEADIADDLDPVRVDIDTHRLRQIISNLLSNAVKFTDRGHVRLSASVTHRSQDHLHVAFKVIDTGIGMDAAAQARLFQPFIQVDGSATRRATGTGLGLSISAQLLHLMGSELKVTSSLNNGSCFHFELTLPWRPVKRTPDTGPEADDHANAFQTLSRVLVVEDQPVNVLILKRVLEQFELQVEVADNGLMGVNMACAQPFDIIMMDVQLPELDGTEATRMIRERCPSPQPYIVALTANAFDTDRQRCTEAGMDDFVAKPFSRADIQQALSRAAAQRANH</sequence>
<dbReference type="Gene3D" id="1.10.287.130">
    <property type="match status" value="1"/>
</dbReference>
<feature type="domain" description="Histidine kinase" evidence="6">
    <location>
        <begin position="80"/>
        <end position="302"/>
    </location>
</feature>
<dbReference type="PROSITE" id="PS50110">
    <property type="entry name" value="RESPONSE_REGULATORY"/>
    <property type="match status" value="1"/>
</dbReference>
<keyword evidence="4" id="KW-0902">Two-component regulatory system</keyword>
<organism evidence="8 9">
    <name type="scientific">Abyssibacter profundi</name>
    <dbReference type="NCBI Taxonomy" id="2182787"/>
    <lineage>
        <taxon>Bacteria</taxon>
        <taxon>Pseudomonadati</taxon>
        <taxon>Pseudomonadota</taxon>
        <taxon>Gammaproteobacteria</taxon>
        <taxon>Chromatiales</taxon>
        <taxon>Oceanococcaceae</taxon>
        <taxon>Abyssibacter</taxon>
    </lineage>
</organism>
<dbReference type="InterPro" id="IPR036097">
    <property type="entry name" value="HisK_dim/P_sf"/>
</dbReference>
<dbReference type="GO" id="GO:0000155">
    <property type="term" value="F:phosphorelay sensor kinase activity"/>
    <property type="evidence" value="ECO:0007669"/>
    <property type="project" value="InterPro"/>
</dbReference>
<evidence type="ECO:0000259" key="6">
    <source>
        <dbReference type="PROSITE" id="PS50109"/>
    </source>
</evidence>
<dbReference type="InterPro" id="IPR005467">
    <property type="entry name" value="His_kinase_dom"/>
</dbReference>
<dbReference type="EMBL" id="QEQK01000006">
    <property type="protein sequence ID" value="PWN56331.1"/>
    <property type="molecule type" value="Genomic_DNA"/>
</dbReference>
<evidence type="ECO:0000256" key="3">
    <source>
        <dbReference type="ARBA" id="ARBA00022553"/>
    </source>
</evidence>
<gene>
    <name evidence="8" type="ORF">DEH80_08705</name>
</gene>
<dbReference type="SMART" id="SM00387">
    <property type="entry name" value="HATPase_c"/>
    <property type="match status" value="1"/>
</dbReference>
<dbReference type="OrthoDB" id="9810730at2"/>
<evidence type="ECO:0000313" key="8">
    <source>
        <dbReference type="EMBL" id="PWN56331.1"/>
    </source>
</evidence>
<dbReference type="CDD" id="cd17546">
    <property type="entry name" value="REC_hyHK_CKI1_RcsC-like"/>
    <property type="match status" value="1"/>
</dbReference>
<dbReference type="PRINTS" id="PR00344">
    <property type="entry name" value="BCTRLSENSOR"/>
</dbReference>
<dbReference type="SUPFAM" id="SSF47384">
    <property type="entry name" value="Homodimeric domain of signal transducing histidine kinase"/>
    <property type="match status" value="1"/>
</dbReference>
<dbReference type="Proteomes" id="UP000251800">
    <property type="component" value="Unassembled WGS sequence"/>
</dbReference>
<dbReference type="PANTHER" id="PTHR45339:SF1">
    <property type="entry name" value="HYBRID SIGNAL TRANSDUCTION HISTIDINE KINASE J"/>
    <property type="match status" value="1"/>
</dbReference>
<dbReference type="PANTHER" id="PTHR45339">
    <property type="entry name" value="HYBRID SIGNAL TRANSDUCTION HISTIDINE KINASE J"/>
    <property type="match status" value="1"/>
</dbReference>
<dbReference type="PROSITE" id="PS50109">
    <property type="entry name" value="HIS_KIN"/>
    <property type="match status" value="1"/>
</dbReference>
<dbReference type="Pfam" id="PF00072">
    <property type="entry name" value="Response_reg"/>
    <property type="match status" value="1"/>
</dbReference>
<dbReference type="InterPro" id="IPR011006">
    <property type="entry name" value="CheY-like_superfamily"/>
</dbReference>
<dbReference type="RefSeq" id="WP_109720102.1">
    <property type="nucleotide sequence ID" value="NZ_QEQK01000006.1"/>
</dbReference>
<keyword evidence="3 5" id="KW-0597">Phosphoprotein</keyword>
<dbReference type="InterPro" id="IPR003594">
    <property type="entry name" value="HATPase_dom"/>
</dbReference>
<dbReference type="SMART" id="SM00388">
    <property type="entry name" value="HisKA"/>
    <property type="match status" value="1"/>
</dbReference>
<comment type="caution">
    <text evidence="8">The sequence shown here is derived from an EMBL/GenBank/DDBJ whole genome shotgun (WGS) entry which is preliminary data.</text>
</comment>
<reference evidence="8 9" key="1">
    <citation type="submission" date="2018-05" db="EMBL/GenBank/DDBJ databases">
        <title>Abyssibacter profundi OUC007T gen. nov., sp. nov, a marine bacterium isolated from seawater of the Mariana Trench.</title>
        <authorList>
            <person name="Zhou S."/>
        </authorList>
    </citation>
    <scope>NUCLEOTIDE SEQUENCE [LARGE SCALE GENOMIC DNA]</scope>
    <source>
        <strain evidence="8 9">OUC007</strain>
    </source>
</reference>